<dbReference type="CDD" id="cd00009">
    <property type="entry name" value="AAA"/>
    <property type="match status" value="1"/>
</dbReference>
<feature type="non-terminal residue" evidence="2">
    <location>
        <position position="221"/>
    </location>
</feature>
<dbReference type="EMBL" id="BARU01034077">
    <property type="protein sequence ID" value="GAH61871.1"/>
    <property type="molecule type" value="Genomic_DNA"/>
</dbReference>
<dbReference type="InterPro" id="IPR002611">
    <property type="entry name" value="IstB_ATP-bd"/>
</dbReference>
<dbReference type="InterPro" id="IPR028350">
    <property type="entry name" value="DNAC/IstB-like"/>
</dbReference>
<proteinExistence type="predicted"/>
<protein>
    <recommendedName>
        <fullName evidence="1">IstB-like ATP-binding domain-containing protein</fullName>
    </recommendedName>
</protein>
<dbReference type="InterPro" id="IPR027417">
    <property type="entry name" value="P-loop_NTPase"/>
</dbReference>
<feature type="domain" description="IstB-like ATP-binding" evidence="1">
    <location>
        <begin position="15"/>
        <end position="221"/>
    </location>
</feature>
<dbReference type="AlphaFoldDB" id="X1GVB6"/>
<comment type="caution">
    <text evidence="2">The sequence shown here is derived from an EMBL/GenBank/DDBJ whole genome shotgun (WGS) entry which is preliminary data.</text>
</comment>
<dbReference type="SUPFAM" id="SSF52540">
    <property type="entry name" value="P-loop containing nucleoside triphosphate hydrolases"/>
    <property type="match status" value="1"/>
</dbReference>
<dbReference type="PANTHER" id="PTHR30050">
    <property type="entry name" value="CHROMOSOMAL REPLICATION INITIATOR PROTEIN DNAA"/>
    <property type="match status" value="1"/>
</dbReference>
<sequence length="221" mass="25478">MEMVSKELKDIMVYLRISGMAATLPERISYARAKKLSYEEFLELILSDEFERREARALNTKINKAGVANIASYDWNTTTQYDRELVKKLFNLSFIEKKQSVLLFGPTGVGKTVLSRHLAFAALKAGHSVLFTRADKMFDKLKLSTIDGSHDRTLRYYLKYDLLVVDDFAIRQLTRDEADDLYELIIERHEIKSSIFTSARAPEEWQKLFPDPILGNSALDR</sequence>
<evidence type="ECO:0000313" key="2">
    <source>
        <dbReference type="EMBL" id="GAH61871.1"/>
    </source>
</evidence>
<dbReference type="GO" id="GO:0006260">
    <property type="term" value="P:DNA replication"/>
    <property type="evidence" value="ECO:0007669"/>
    <property type="project" value="TreeGrafter"/>
</dbReference>
<evidence type="ECO:0000259" key="1">
    <source>
        <dbReference type="Pfam" id="PF01695"/>
    </source>
</evidence>
<name>X1GVB6_9ZZZZ</name>
<dbReference type="Gene3D" id="3.40.50.300">
    <property type="entry name" value="P-loop containing nucleotide triphosphate hydrolases"/>
    <property type="match status" value="1"/>
</dbReference>
<dbReference type="GO" id="GO:0005524">
    <property type="term" value="F:ATP binding"/>
    <property type="evidence" value="ECO:0007669"/>
    <property type="project" value="InterPro"/>
</dbReference>
<dbReference type="Pfam" id="PF01695">
    <property type="entry name" value="IstB_IS21"/>
    <property type="match status" value="1"/>
</dbReference>
<gene>
    <name evidence="2" type="ORF">S03H2_53533</name>
</gene>
<reference evidence="2" key="1">
    <citation type="journal article" date="2014" name="Front. Microbiol.">
        <title>High frequency of phylogenetically diverse reductive dehalogenase-homologous genes in deep subseafloor sedimentary metagenomes.</title>
        <authorList>
            <person name="Kawai M."/>
            <person name="Futagami T."/>
            <person name="Toyoda A."/>
            <person name="Takaki Y."/>
            <person name="Nishi S."/>
            <person name="Hori S."/>
            <person name="Arai W."/>
            <person name="Tsubouchi T."/>
            <person name="Morono Y."/>
            <person name="Uchiyama I."/>
            <person name="Ito T."/>
            <person name="Fujiyama A."/>
            <person name="Inagaki F."/>
            <person name="Takami H."/>
        </authorList>
    </citation>
    <scope>NUCLEOTIDE SEQUENCE</scope>
    <source>
        <strain evidence="2">Expedition CK06-06</strain>
    </source>
</reference>
<dbReference type="PIRSF" id="PIRSF003073">
    <property type="entry name" value="DNAC_TnpB_IstB"/>
    <property type="match status" value="1"/>
</dbReference>
<dbReference type="PANTHER" id="PTHR30050:SF4">
    <property type="entry name" value="ATP-BINDING PROTEIN RV3427C IN INSERTION SEQUENCE-RELATED"/>
    <property type="match status" value="1"/>
</dbReference>
<accession>X1GVB6</accession>
<organism evidence="2">
    <name type="scientific">marine sediment metagenome</name>
    <dbReference type="NCBI Taxonomy" id="412755"/>
    <lineage>
        <taxon>unclassified sequences</taxon>
        <taxon>metagenomes</taxon>
        <taxon>ecological metagenomes</taxon>
    </lineage>
</organism>